<evidence type="ECO:0000256" key="2">
    <source>
        <dbReference type="ARBA" id="ARBA00022679"/>
    </source>
</evidence>
<dbReference type="Gene3D" id="3.30.200.20">
    <property type="entry name" value="Phosphorylase Kinase, domain 1"/>
    <property type="match status" value="1"/>
</dbReference>
<evidence type="ECO:0000256" key="3">
    <source>
        <dbReference type="ARBA" id="ARBA00022741"/>
    </source>
</evidence>
<evidence type="ECO:0000256" key="8">
    <source>
        <dbReference type="SAM" id="Phobius"/>
    </source>
</evidence>
<evidence type="ECO:0000313" key="12">
    <source>
        <dbReference type="Proteomes" id="UP000825935"/>
    </source>
</evidence>
<evidence type="ECO:0000256" key="5">
    <source>
        <dbReference type="ARBA" id="ARBA00022840"/>
    </source>
</evidence>
<comment type="caution">
    <text evidence="11">The sequence shown here is derived from an EMBL/GenBank/DDBJ whole genome shotgun (WGS) entry which is preliminary data.</text>
</comment>
<evidence type="ECO:0000256" key="6">
    <source>
        <dbReference type="PROSITE-ProRule" id="PRU10141"/>
    </source>
</evidence>
<evidence type="ECO:0000256" key="7">
    <source>
        <dbReference type="SAM" id="MobiDB-lite"/>
    </source>
</evidence>
<keyword evidence="4" id="KW-0418">Kinase</keyword>
<dbReference type="Pfam" id="PF23180">
    <property type="entry name" value="ALE2_N"/>
    <property type="match status" value="1"/>
</dbReference>
<dbReference type="SUPFAM" id="SSF56112">
    <property type="entry name" value="Protein kinase-like (PK-like)"/>
    <property type="match status" value="1"/>
</dbReference>
<dbReference type="InterPro" id="IPR008271">
    <property type="entry name" value="Ser/Thr_kinase_AS"/>
</dbReference>
<evidence type="ECO:0000256" key="4">
    <source>
        <dbReference type="ARBA" id="ARBA00022777"/>
    </source>
</evidence>
<dbReference type="FunFam" id="1.10.510.10:FF:000051">
    <property type="entry name" value="Receptor-like serine/threonine-protein kinase ALE2"/>
    <property type="match status" value="1"/>
</dbReference>
<keyword evidence="1" id="KW-0723">Serine/threonine-protein kinase</keyword>
<dbReference type="OMA" id="ESFWHES"/>
<dbReference type="FunFam" id="3.30.200.20:FF:000162">
    <property type="entry name" value="Adenine nucleotide alpha hydrolase-like domain kinase"/>
    <property type="match status" value="1"/>
</dbReference>
<dbReference type="OrthoDB" id="1901798at2759"/>
<feature type="chain" id="PRO_5036275917" description="Protein kinase domain-containing protein" evidence="9">
    <location>
        <begin position="21"/>
        <end position="819"/>
    </location>
</feature>
<feature type="binding site" evidence="6">
    <location>
        <position position="491"/>
    </location>
    <ligand>
        <name>ATP</name>
        <dbReference type="ChEBI" id="CHEBI:30616"/>
    </ligand>
</feature>
<dbReference type="CDD" id="cd14066">
    <property type="entry name" value="STKc_IRAK"/>
    <property type="match status" value="1"/>
</dbReference>
<dbReference type="PROSITE" id="PS00107">
    <property type="entry name" value="PROTEIN_KINASE_ATP"/>
    <property type="match status" value="1"/>
</dbReference>
<feature type="domain" description="Protein kinase" evidence="10">
    <location>
        <begin position="463"/>
        <end position="737"/>
    </location>
</feature>
<dbReference type="PANTHER" id="PTHR47989:SF45">
    <property type="entry name" value="OS01G0709500 PROTEIN"/>
    <property type="match status" value="1"/>
</dbReference>
<keyword evidence="9" id="KW-0732">Signal</keyword>
<name>A0A8T2U4L9_CERRI</name>
<dbReference type="PROSITE" id="PS00108">
    <property type="entry name" value="PROTEIN_KINASE_ST"/>
    <property type="match status" value="1"/>
</dbReference>
<accession>A0A8T2U4L9</accession>
<dbReference type="GO" id="GO:0004674">
    <property type="term" value="F:protein serine/threonine kinase activity"/>
    <property type="evidence" value="ECO:0007669"/>
    <property type="project" value="UniProtKB-KW"/>
</dbReference>
<keyword evidence="12" id="KW-1185">Reference proteome</keyword>
<reference evidence="11" key="1">
    <citation type="submission" date="2021-08" db="EMBL/GenBank/DDBJ databases">
        <title>WGS assembly of Ceratopteris richardii.</title>
        <authorList>
            <person name="Marchant D.B."/>
            <person name="Chen G."/>
            <person name="Jenkins J."/>
            <person name="Shu S."/>
            <person name="Leebens-Mack J."/>
            <person name="Grimwood J."/>
            <person name="Schmutz J."/>
            <person name="Soltis P."/>
            <person name="Soltis D."/>
            <person name="Chen Z.-H."/>
        </authorList>
    </citation>
    <scope>NUCLEOTIDE SEQUENCE</scope>
    <source>
        <strain evidence="11">Whitten #5841</strain>
        <tissue evidence="11">Leaf</tissue>
    </source>
</reference>
<keyword evidence="3 6" id="KW-0547">Nucleotide-binding</keyword>
<dbReference type="PROSITE" id="PS50011">
    <property type="entry name" value="PROTEIN_KINASE_DOM"/>
    <property type="match status" value="1"/>
</dbReference>
<keyword evidence="8" id="KW-0472">Membrane</keyword>
<dbReference type="Pfam" id="PF07714">
    <property type="entry name" value="PK_Tyr_Ser-Thr"/>
    <property type="match status" value="1"/>
</dbReference>
<feature type="signal peptide" evidence="9">
    <location>
        <begin position="1"/>
        <end position="20"/>
    </location>
</feature>
<dbReference type="GO" id="GO:0005524">
    <property type="term" value="F:ATP binding"/>
    <property type="evidence" value="ECO:0007669"/>
    <property type="project" value="UniProtKB-UniRule"/>
</dbReference>
<evidence type="ECO:0000256" key="9">
    <source>
        <dbReference type="SAM" id="SignalP"/>
    </source>
</evidence>
<evidence type="ECO:0000256" key="1">
    <source>
        <dbReference type="ARBA" id="ARBA00022527"/>
    </source>
</evidence>
<gene>
    <name evidence="11" type="ORF">KP509_09G007400</name>
</gene>
<protein>
    <recommendedName>
        <fullName evidence="10">Protein kinase domain-containing protein</fullName>
    </recommendedName>
</protein>
<dbReference type="Proteomes" id="UP000825935">
    <property type="component" value="Chromosome 9"/>
</dbReference>
<dbReference type="AlphaFoldDB" id="A0A8T2U4L9"/>
<dbReference type="InterPro" id="IPR000719">
    <property type="entry name" value="Prot_kinase_dom"/>
</dbReference>
<dbReference type="PANTHER" id="PTHR47989">
    <property type="entry name" value="OS01G0750732 PROTEIN"/>
    <property type="match status" value="1"/>
</dbReference>
<dbReference type="Gene3D" id="1.10.510.10">
    <property type="entry name" value="Transferase(Phosphotransferase) domain 1"/>
    <property type="match status" value="1"/>
</dbReference>
<dbReference type="EMBL" id="CM035414">
    <property type="protein sequence ID" value="KAH7428574.1"/>
    <property type="molecule type" value="Genomic_DNA"/>
</dbReference>
<proteinExistence type="predicted"/>
<organism evidence="11 12">
    <name type="scientific">Ceratopteris richardii</name>
    <name type="common">Triangle waterfern</name>
    <dbReference type="NCBI Taxonomy" id="49495"/>
    <lineage>
        <taxon>Eukaryota</taxon>
        <taxon>Viridiplantae</taxon>
        <taxon>Streptophyta</taxon>
        <taxon>Embryophyta</taxon>
        <taxon>Tracheophyta</taxon>
        <taxon>Polypodiopsida</taxon>
        <taxon>Polypodiidae</taxon>
        <taxon>Polypodiales</taxon>
        <taxon>Pteridineae</taxon>
        <taxon>Pteridaceae</taxon>
        <taxon>Parkerioideae</taxon>
        <taxon>Ceratopteris</taxon>
    </lineage>
</organism>
<sequence>MISNLCFMLLFWLCSPMLTGNSTRVGPDWGGLSIKQREHETNVCECMESPSLGPWVDVKMVRARQSGFEGSLCSCNSDLSFHQQTSATDKSLPTYFPAQLSRIHKFFGRVLLTSPEESLNNIEALCSVDSRHESPSSVALPPCGDRIAASLSSANTRILEIAISAAPKSQRSSPPMSKHNIPGHESLGPSIAPSASGHTPVSAPAYEHFLTSISPSPDCSAVDCLAPLTKSTFASQCFCVQPIEVKMQLSVPLYALFPYLSVLAEDLAKGVSLSSSQVQIVAANTSGQNDEFSVVDANLLPSGLEFSNMTVRSIAQKFWDHEIMINGTLFGEYTVLYVKYPDLAAPPPQTGVNGVPKPFGVNIVESKPNKKFGTKAIVAVAVCAGTVIILCSLLLWVLRHSLVGTATIFMLRLGFTKSKIRGGRSLLSSDQFSFASFSFPSSVGPNTARLFTIAELNRATNEFAPQNILGEGGFGRVFCGVLDDGTDVAVKVLTRENHHGGKEFITEVEILSRLHHRNLVKLIGICSEEHVRCLVYELVSNGSVDSHLHGKRTSSLDWETRMKIVLGAARGLAYLHEDSSPCIIHRDFKTANILLDNDFNPKVSDFGLAKVAPDSGKDHHSTKVMGTFGYVAPEYAMTGHLLVKSDVYSYGVVLLEILSGRKPVDFSRPLGQENLVTWARPLLTSLEGLEVLVDPRLKDSVPYDSLAKVAAIASMCVHPEVSDRPSMGEVVQALKLVCNEFDLETKMNSSRNPQETGDKVDTNLQSGERSLDKGTIEHIIPSVAIGCESGSSQDGLQRSFSPSALFCNSTRYTALPKTL</sequence>
<keyword evidence="8" id="KW-0812">Transmembrane</keyword>
<dbReference type="InterPro" id="IPR011009">
    <property type="entry name" value="Kinase-like_dom_sf"/>
</dbReference>
<dbReference type="InterPro" id="IPR057597">
    <property type="entry name" value="ALE2_N"/>
</dbReference>
<feature type="region of interest" description="Disordered" evidence="7">
    <location>
        <begin position="166"/>
        <end position="199"/>
    </location>
</feature>
<keyword evidence="5 6" id="KW-0067">ATP-binding</keyword>
<evidence type="ECO:0000259" key="10">
    <source>
        <dbReference type="PROSITE" id="PS50011"/>
    </source>
</evidence>
<dbReference type="InterPro" id="IPR017441">
    <property type="entry name" value="Protein_kinase_ATP_BS"/>
</dbReference>
<dbReference type="EMBL" id="CM035414">
    <property type="protein sequence ID" value="KAH7428575.1"/>
    <property type="molecule type" value="Genomic_DNA"/>
</dbReference>
<feature type="transmembrane region" description="Helical" evidence="8">
    <location>
        <begin position="376"/>
        <end position="398"/>
    </location>
</feature>
<evidence type="ECO:0000313" key="11">
    <source>
        <dbReference type="EMBL" id="KAH7428575.1"/>
    </source>
</evidence>
<keyword evidence="2" id="KW-0808">Transferase</keyword>
<keyword evidence="8" id="KW-1133">Transmembrane helix</keyword>
<dbReference type="InterPro" id="IPR001245">
    <property type="entry name" value="Ser-Thr/Tyr_kinase_cat_dom"/>
</dbReference>